<dbReference type="PANTHER" id="PTHR43549">
    <property type="entry name" value="MULTIDRUG RESISTANCE PROTEIN YPNP-RELATED"/>
    <property type="match status" value="1"/>
</dbReference>
<evidence type="ECO:0000256" key="5">
    <source>
        <dbReference type="ARBA" id="ARBA00022989"/>
    </source>
</evidence>
<feature type="transmembrane region" description="Helical" evidence="8">
    <location>
        <begin position="104"/>
        <end position="122"/>
    </location>
</feature>
<comment type="subcellular location">
    <subcellularLocation>
        <location evidence="1">Cell inner membrane</location>
        <topology evidence="1">Multi-pass membrane protein</topology>
    </subcellularLocation>
</comment>
<feature type="transmembrane region" description="Helical" evidence="8">
    <location>
        <begin position="396"/>
        <end position="417"/>
    </location>
</feature>
<dbReference type="GO" id="GO:0005886">
    <property type="term" value="C:plasma membrane"/>
    <property type="evidence" value="ECO:0007669"/>
    <property type="project" value="UniProtKB-SubCell"/>
</dbReference>
<dbReference type="OrthoDB" id="9806302at2"/>
<feature type="transmembrane region" description="Helical" evidence="8">
    <location>
        <begin position="59"/>
        <end position="84"/>
    </location>
</feature>
<dbReference type="InterPro" id="IPR052031">
    <property type="entry name" value="Membrane_Transporter-Flippase"/>
</dbReference>
<feature type="transmembrane region" description="Helical" evidence="8">
    <location>
        <begin position="201"/>
        <end position="220"/>
    </location>
</feature>
<feature type="transmembrane region" description="Helical" evidence="8">
    <location>
        <begin position="275"/>
        <end position="297"/>
    </location>
</feature>
<feature type="transmembrane region" description="Helical" evidence="8">
    <location>
        <begin position="241"/>
        <end position="263"/>
    </location>
</feature>
<keyword evidence="6 8" id="KW-0472">Membrane</keyword>
<sequence length="480" mass="49407">MSAATPARVPGAFTQGSTMRHVIVMTLTGSVGLMAIFVVDLLNLFYIAQLGEQELAAAIGYAGTVLFFLTSFGIGFSIAGTALVSRALGAGDRHKARRLATSSLVLMALVMIVLSVAMLPVSGQILSALGASGRTHAIADRFLWMVVPATVFLGLGMMYSGILRAVGDARRAMWVTLVGGLVTAGLDPFFIFGFGMGVDGAAVASIISRIAMAVVGWRGVTVVHQLTAKPHLKAIVEDVRPLAAIAVPAVLTNVATPVGNGIVTAMIARYGDGAVAGWAVLGRLVPVAFGAFFALSGSVGPIMGQNVGARRYDRVRQVLVDSLVFMSLYGIAVWLVLLLLSDQVVRLFDASGAAAAVIAFFCAYASLAWAFNGAVFVGNAAFNNLGFPTYSTALNWARATVGTVPFAMAGAWIAGPAHGAEGIIAGQAAGGILFGILSMAICFRVIARMADRPPAEPPQPAPPPAAQSPFTSGKGATAGP</sequence>
<protein>
    <submittedName>
        <fullName evidence="9">Putative MATE family efflux protein</fullName>
    </submittedName>
</protein>
<feature type="compositionally biased region" description="Pro residues" evidence="7">
    <location>
        <begin position="455"/>
        <end position="466"/>
    </location>
</feature>
<dbReference type="AlphaFoldDB" id="A0A2T4ZGY9"/>
<dbReference type="PIRSF" id="PIRSF006603">
    <property type="entry name" value="DinF"/>
    <property type="match status" value="1"/>
</dbReference>
<dbReference type="Proteomes" id="UP000241808">
    <property type="component" value="Unassembled WGS sequence"/>
</dbReference>
<evidence type="ECO:0000256" key="4">
    <source>
        <dbReference type="ARBA" id="ARBA00022692"/>
    </source>
</evidence>
<feature type="transmembrane region" description="Helical" evidence="8">
    <location>
        <begin position="174"/>
        <end position="195"/>
    </location>
</feature>
<feature type="transmembrane region" description="Helical" evidence="8">
    <location>
        <begin position="142"/>
        <end position="162"/>
    </location>
</feature>
<feature type="region of interest" description="Disordered" evidence="7">
    <location>
        <begin position="453"/>
        <end position="480"/>
    </location>
</feature>
<name>A0A2T4ZGY9_9HYPH</name>
<feature type="transmembrane region" description="Helical" evidence="8">
    <location>
        <begin position="423"/>
        <end position="446"/>
    </location>
</feature>
<reference evidence="9 10" key="1">
    <citation type="submission" date="2018-04" db="EMBL/GenBank/DDBJ databases">
        <title>Genomic Encyclopedia of Archaeal and Bacterial Type Strains, Phase II (KMG-II): from individual species to whole genera.</title>
        <authorList>
            <person name="Goeker M."/>
        </authorList>
    </citation>
    <scope>NUCLEOTIDE SEQUENCE [LARGE SCALE GENOMIC DNA]</scope>
    <source>
        <strain evidence="9 10">DSM 25521</strain>
    </source>
</reference>
<keyword evidence="4 8" id="KW-0812">Transmembrane</keyword>
<keyword evidence="3" id="KW-1003">Cell membrane</keyword>
<keyword evidence="5 8" id="KW-1133">Transmembrane helix</keyword>
<dbReference type="EMBL" id="PZZL01000002">
    <property type="protein sequence ID" value="PTM61171.1"/>
    <property type="molecule type" value="Genomic_DNA"/>
</dbReference>
<keyword evidence="2" id="KW-0813">Transport</keyword>
<dbReference type="GO" id="GO:0042910">
    <property type="term" value="F:xenobiotic transmembrane transporter activity"/>
    <property type="evidence" value="ECO:0007669"/>
    <property type="project" value="InterPro"/>
</dbReference>
<evidence type="ECO:0000256" key="2">
    <source>
        <dbReference type="ARBA" id="ARBA00022448"/>
    </source>
</evidence>
<dbReference type="InterPro" id="IPR002528">
    <property type="entry name" value="MATE_fam"/>
</dbReference>
<evidence type="ECO:0000256" key="8">
    <source>
        <dbReference type="SAM" id="Phobius"/>
    </source>
</evidence>
<proteinExistence type="predicted"/>
<evidence type="ECO:0000256" key="6">
    <source>
        <dbReference type="ARBA" id="ARBA00023136"/>
    </source>
</evidence>
<feature type="transmembrane region" description="Helical" evidence="8">
    <location>
        <begin position="352"/>
        <end position="375"/>
    </location>
</feature>
<dbReference type="NCBIfam" id="TIGR00797">
    <property type="entry name" value="matE"/>
    <property type="match status" value="1"/>
</dbReference>
<evidence type="ECO:0000256" key="1">
    <source>
        <dbReference type="ARBA" id="ARBA00004429"/>
    </source>
</evidence>
<evidence type="ECO:0000256" key="3">
    <source>
        <dbReference type="ARBA" id="ARBA00022475"/>
    </source>
</evidence>
<dbReference type="Pfam" id="PF01554">
    <property type="entry name" value="MatE"/>
    <property type="match status" value="2"/>
</dbReference>
<dbReference type="PANTHER" id="PTHR43549:SF3">
    <property type="entry name" value="MULTIDRUG RESISTANCE PROTEIN YPNP-RELATED"/>
    <property type="match status" value="1"/>
</dbReference>
<dbReference type="InterPro" id="IPR048279">
    <property type="entry name" value="MdtK-like"/>
</dbReference>
<feature type="transmembrane region" description="Helical" evidence="8">
    <location>
        <begin position="21"/>
        <end position="47"/>
    </location>
</feature>
<evidence type="ECO:0000313" key="9">
    <source>
        <dbReference type="EMBL" id="PTM61171.1"/>
    </source>
</evidence>
<dbReference type="RefSeq" id="WP_108175309.1">
    <property type="nucleotide sequence ID" value="NZ_PZZL01000002.1"/>
</dbReference>
<gene>
    <name evidence="9" type="ORF">C8P69_102558</name>
</gene>
<keyword evidence="10" id="KW-1185">Reference proteome</keyword>
<dbReference type="GO" id="GO:0015297">
    <property type="term" value="F:antiporter activity"/>
    <property type="evidence" value="ECO:0007669"/>
    <property type="project" value="InterPro"/>
</dbReference>
<organism evidence="9 10">
    <name type="scientific">Phreatobacter oligotrophus</name>
    <dbReference type="NCBI Taxonomy" id="1122261"/>
    <lineage>
        <taxon>Bacteria</taxon>
        <taxon>Pseudomonadati</taxon>
        <taxon>Pseudomonadota</taxon>
        <taxon>Alphaproteobacteria</taxon>
        <taxon>Hyphomicrobiales</taxon>
        <taxon>Phreatobacteraceae</taxon>
        <taxon>Phreatobacter</taxon>
    </lineage>
</organism>
<comment type="caution">
    <text evidence="9">The sequence shown here is derived from an EMBL/GenBank/DDBJ whole genome shotgun (WGS) entry which is preliminary data.</text>
</comment>
<feature type="transmembrane region" description="Helical" evidence="8">
    <location>
        <begin position="318"/>
        <end position="340"/>
    </location>
</feature>
<accession>A0A2T4ZGY9</accession>
<evidence type="ECO:0000313" key="10">
    <source>
        <dbReference type="Proteomes" id="UP000241808"/>
    </source>
</evidence>
<evidence type="ECO:0000256" key="7">
    <source>
        <dbReference type="SAM" id="MobiDB-lite"/>
    </source>
</evidence>